<organism evidence="1 2">
    <name type="scientific">Dyella humi</name>
    <dbReference type="NCBI Taxonomy" id="1770547"/>
    <lineage>
        <taxon>Bacteria</taxon>
        <taxon>Pseudomonadati</taxon>
        <taxon>Pseudomonadota</taxon>
        <taxon>Gammaproteobacteria</taxon>
        <taxon>Lysobacterales</taxon>
        <taxon>Rhodanobacteraceae</taxon>
        <taxon>Dyella</taxon>
    </lineage>
</organism>
<dbReference type="InterPro" id="IPR029044">
    <property type="entry name" value="Nucleotide-diphossugar_trans"/>
</dbReference>
<evidence type="ECO:0008006" key="3">
    <source>
        <dbReference type="Google" id="ProtNLM"/>
    </source>
</evidence>
<dbReference type="Gene3D" id="3.90.550.40">
    <property type="match status" value="1"/>
</dbReference>
<sequence length="269" mass="30734">MLDVSALGSMNVLWATPCYVSAVSMNYVTSMFQLTHECMRLGLRSALHMRAESLVTRGRNEIVKFFLTHEEYTHLFWIDADLAFEPSAAIRLLLSDYDVAAGVYPIKRFNWPQQGVPAGTTQEAFEALYTDYPFNAVGHGAERLDKFVTPDGFVEVSEAPTGFMVIKRQVFPRLMQHYPELNYVPDGPLGNPEQPYYWLFFDCMVDPDTRRYLSEDYAFCRRWRDIGGKVYADMHSNLGHLGQHVFRGDLAESLRLRNGLTIALLEKAP</sequence>
<dbReference type="EMBL" id="JADIKI010000022">
    <property type="protein sequence ID" value="MFK2854591.1"/>
    <property type="molecule type" value="Genomic_DNA"/>
</dbReference>
<protein>
    <recommendedName>
        <fullName evidence="3">Nucleotide-diphospho-sugar transferase domain-containing protein</fullName>
    </recommendedName>
</protein>
<evidence type="ECO:0000313" key="2">
    <source>
        <dbReference type="Proteomes" id="UP001620409"/>
    </source>
</evidence>
<gene>
    <name evidence="1" type="ORF">ISP18_08305</name>
</gene>
<reference evidence="1 2" key="1">
    <citation type="submission" date="2020-10" db="EMBL/GenBank/DDBJ databases">
        <title>Phylogeny of dyella-like bacteria.</title>
        <authorList>
            <person name="Fu J."/>
        </authorList>
    </citation>
    <scope>NUCLEOTIDE SEQUENCE [LARGE SCALE GENOMIC DNA]</scope>
    <source>
        <strain evidence="1 2">DHG40</strain>
    </source>
</reference>
<dbReference type="Proteomes" id="UP001620409">
    <property type="component" value="Unassembled WGS sequence"/>
</dbReference>
<accession>A0ABW8IJX8</accession>
<name>A0ABW8IJX8_9GAMM</name>
<keyword evidence="2" id="KW-1185">Reference proteome</keyword>
<dbReference type="SUPFAM" id="SSF53448">
    <property type="entry name" value="Nucleotide-diphospho-sugar transferases"/>
    <property type="match status" value="1"/>
</dbReference>
<proteinExistence type="predicted"/>
<comment type="caution">
    <text evidence="1">The sequence shown here is derived from an EMBL/GenBank/DDBJ whole genome shotgun (WGS) entry which is preliminary data.</text>
</comment>
<evidence type="ECO:0000313" key="1">
    <source>
        <dbReference type="EMBL" id="MFK2854591.1"/>
    </source>
</evidence>